<sequence length="30" mass="3263">MVMFSMLVLLTFSSSKGISIFSGLLYSLSC</sequence>
<organism evidence="1 2">
    <name type="scientific">Colwellia psychrerythraea (strain 34H / ATCC BAA-681)</name>
    <name type="common">Vibrio psychroerythus</name>
    <dbReference type="NCBI Taxonomy" id="167879"/>
    <lineage>
        <taxon>Bacteria</taxon>
        <taxon>Pseudomonadati</taxon>
        <taxon>Pseudomonadota</taxon>
        <taxon>Gammaproteobacteria</taxon>
        <taxon>Alteromonadales</taxon>
        <taxon>Colwelliaceae</taxon>
        <taxon>Colwellia</taxon>
    </lineage>
</organism>
<protein>
    <submittedName>
        <fullName evidence="1">Uncharacterized protein</fullName>
    </submittedName>
</protein>
<evidence type="ECO:0000313" key="2">
    <source>
        <dbReference type="Proteomes" id="UP000000547"/>
    </source>
</evidence>
<evidence type="ECO:0000313" key="1">
    <source>
        <dbReference type="EMBL" id="AAZ26714.1"/>
    </source>
</evidence>
<dbReference type="AlphaFoldDB" id="Q47ZC1"/>
<dbReference type="KEGG" id="cps:CPS_3152"/>
<dbReference type="EMBL" id="CP000083">
    <property type="protein sequence ID" value="AAZ26714.1"/>
    <property type="molecule type" value="Genomic_DNA"/>
</dbReference>
<dbReference type="Proteomes" id="UP000000547">
    <property type="component" value="Chromosome"/>
</dbReference>
<proteinExistence type="predicted"/>
<name>Q47ZC1_COLP3</name>
<gene>
    <name evidence="1" type="ordered locus">CPS_3152</name>
</gene>
<accession>Q47ZC1</accession>
<dbReference type="HOGENOM" id="CLU_3402969_0_0_6"/>
<reference evidence="1" key="1">
    <citation type="journal article" date="2005" name="Proc. Natl. Acad. Sci. U.S.A.">
        <title>The psychrophilic lifestyle as revealed by the genome sequence of Colwellia psychrerythraea 34H through genomic and proteomic analyses.</title>
        <authorList>
            <person name="Methe B.A."/>
            <person name="Nelson K.E."/>
            <person name="Deming J.W."/>
            <person name="Momen B."/>
            <person name="Melamud E."/>
            <person name="Zhang X."/>
            <person name="Moult J."/>
            <person name="Madupu R."/>
            <person name="Nelson W.C."/>
            <person name="Dodson R.J."/>
            <person name="Brinkac L.M."/>
            <person name="Daugherty S.C."/>
            <person name="Durkin A.S."/>
            <person name="DeBoy R.T."/>
            <person name="Kolonay J.F."/>
            <person name="Sullivan S.A."/>
            <person name="Zhou L."/>
            <person name="Davidsen T.M."/>
            <person name="Wu M."/>
            <person name="Huston A.L."/>
            <person name="Lewis M."/>
            <person name="Weaver B."/>
            <person name="Weidman J.F."/>
            <person name="Khouri H."/>
            <person name="Utterback T.R."/>
            <person name="Feldblyum T.V."/>
            <person name="Fraser C.M."/>
        </authorList>
    </citation>
    <scope>NUCLEOTIDE SEQUENCE [LARGE SCALE GENOMIC DNA]</scope>
    <source>
        <strain evidence="1">34H</strain>
    </source>
</reference>